<dbReference type="Ensembl" id="ENSCCRT00000110960.1">
    <property type="protein sequence ID" value="ENSCCRP00000139733.1"/>
    <property type="gene ID" value="ENSCCRG00000055821.1"/>
</dbReference>
<feature type="domain" description="Thiolase C-terminal" evidence="33">
    <location>
        <begin position="333"/>
        <end position="451"/>
    </location>
</feature>
<comment type="catalytic activity">
    <reaction evidence="28">
        <text>dodecanoyl-CoA + acetyl-CoA = 3-oxotetradecanoyl-CoA + CoA</text>
        <dbReference type="Rhea" id="RHEA:31091"/>
        <dbReference type="ChEBI" id="CHEBI:57287"/>
        <dbReference type="ChEBI" id="CHEBI:57288"/>
        <dbReference type="ChEBI" id="CHEBI:57375"/>
        <dbReference type="ChEBI" id="CHEBI:62543"/>
    </reaction>
    <physiologicalReaction direction="right-to-left" evidence="28">
        <dbReference type="Rhea" id="RHEA:31093"/>
    </physiologicalReaction>
</comment>
<feature type="domain" description="Thiolase N-terminal" evidence="32">
    <location>
        <begin position="51"/>
        <end position="321"/>
    </location>
</feature>
<proteinExistence type="inferred from homology"/>
<keyword evidence="16 31" id="KW-0012">Acyltransferase</keyword>
<evidence type="ECO:0000256" key="21">
    <source>
        <dbReference type="ARBA" id="ARBA00045672"/>
    </source>
</evidence>
<evidence type="ECO:0000256" key="29">
    <source>
        <dbReference type="ARBA" id="ARBA00049542"/>
    </source>
</evidence>
<dbReference type="CDD" id="cd00751">
    <property type="entry name" value="thiolase"/>
    <property type="match status" value="1"/>
</dbReference>
<evidence type="ECO:0000256" key="25">
    <source>
        <dbReference type="ARBA" id="ARBA00048004"/>
    </source>
</evidence>
<evidence type="ECO:0000256" key="7">
    <source>
        <dbReference type="ARBA" id="ARBA00022787"/>
    </source>
</evidence>
<dbReference type="PROSITE" id="PS00098">
    <property type="entry name" value="THIOLASE_1"/>
    <property type="match status" value="1"/>
</dbReference>
<dbReference type="InterPro" id="IPR020610">
    <property type="entry name" value="Thiolase_AS"/>
</dbReference>
<evidence type="ECO:0000313" key="35">
    <source>
        <dbReference type="Proteomes" id="UP001108240"/>
    </source>
</evidence>
<dbReference type="PROSITE" id="PS00737">
    <property type="entry name" value="THIOLASE_2"/>
    <property type="match status" value="1"/>
</dbReference>
<keyword evidence="12" id="KW-0007">Acetylation</keyword>
<protein>
    <recommendedName>
        <fullName evidence="19">Trifunctional enzyme subunit beta, mitochondrial</fullName>
        <ecNumber evidence="17">2.3.1.155</ecNumber>
        <ecNumber evidence="18">2.3.1.16</ecNumber>
    </recommendedName>
    <alternativeName>
        <fullName evidence="20">TP-beta</fullName>
    </alternativeName>
</protein>
<comment type="similarity">
    <text evidence="5 31">Belongs to the thiolase-like superfamily. Thiolase family.</text>
</comment>
<evidence type="ECO:0000256" key="16">
    <source>
        <dbReference type="ARBA" id="ARBA00023315"/>
    </source>
</evidence>
<feature type="active site" description="Acyl-thioester intermediate" evidence="30">
    <location>
        <position position="135"/>
    </location>
</feature>
<evidence type="ECO:0000256" key="10">
    <source>
        <dbReference type="ARBA" id="ARBA00022832"/>
    </source>
</evidence>
<dbReference type="FunFam" id="3.40.47.10:FF:000020">
    <property type="entry name" value="Putative trifunctional enzyme subunit beta mitochondrial"/>
    <property type="match status" value="1"/>
</dbReference>
<feature type="active site" description="Proton acceptor" evidence="30">
    <location>
        <position position="409"/>
    </location>
</feature>
<comment type="pathway">
    <text evidence="4">Lipid metabolism; fatty acid beta-oxidation.</text>
</comment>
<dbReference type="InterPro" id="IPR002155">
    <property type="entry name" value="Thiolase"/>
</dbReference>
<dbReference type="PIRSF" id="PIRSF000429">
    <property type="entry name" value="Ac-CoA_Ac_transf"/>
    <property type="match status" value="1"/>
</dbReference>
<reference evidence="34" key="1">
    <citation type="submission" date="2025-08" db="UniProtKB">
        <authorList>
            <consortium name="Ensembl"/>
        </authorList>
    </citation>
    <scope>IDENTIFICATION</scope>
</reference>
<name>A0A9J8A6Y5_CYPCA</name>
<keyword evidence="9" id="KW-0256">Endoplasmic reticulum</keyword>
<keyword evidence="15" id="KW-0472">Membrane</keyword>
<sequence>MASMLLTSLRSSPLTSVQAAQFGRMSWVSAELTNTSPKSKKTLAKPGVKNIVLVDGVRTPFLQSGTTYADLMPHDLARAALQGLLNRTGLPKDAVDYIVYGTVIQEVKTSNVAREAALGAGFSDKTPAHTVTMACISSNQAMTTAVGLIAAGQCDAVVAGGVEFMSDVPIRHSRKMRKTMLSLNKAKTLGARLSLLGSIRLAHLSPELPAVAEFSTAETMGHSADRLAAAFGVSRLEQDEFALRSHTLAKKAQDGGMLSDVISFKVPGRDIVSKDNGIRPATMEQLAKLKPAFIKPHGTVTAANSSFLTDGASAVLIMSEEKALAMGYKPKAYLRPTYATPKVLEKSGLTLNDIDVFEFHEAFAGQIMANLKAMESDWFAQTYMGRKTKVGAPPMEKFNTWGGSLSLGHPFAATGCRLVTTVAHRLQKEGGQYGLVAACAAGGQGHAMVIEAYPQ</sequence>
<keyword evidence="14" id="KW-0496">Mitochondrion</keyword>
<comment type="subunit">
    <text evidence="22">Heterotetramer of 2 alpha/HADHA and 2 beta/HADHB subunits; forms the mitochondrial trifunctional enzyme. Also purified as higher order heterooligomers including a 4 alpha/HADHA and 4 beta/HADHB heterooligomer which physiological significance remains unclear. The mitochondrial trifunctional enzyme interacts with MTLN. Interacts with RSAD2/viperin.</text>
</comment>
<dbReference type="GO" id="GO:0005743">
    <property type="term" value="C:mitochondrial inner membrane"/>
    <property type="evidence" value="ECO:0007669"/>
    <property type="project" value="UniProtKB-SubCell"/>
</dbReference>
<evidence type="ECO:0000256" key="1">
    <source>
        <dbReference type="ARBA" id="ARBA00004240"/>
    </source>
</evidence>
<evidence type="ECO:0000256" key="6">
    <source>
        <dbReference type="ARBA" id="ARBA00022679"/>
    </source>
</evidence>
<evidence type="ECO:0000256" key="13">
    <source>
        <dbReference type="ARBA" id="ARBA00023098"/>
    </source>
</evidence>
<dbReference type="Pfam" id="PF00108">
    <property type="entry name" value="Thiolase_N"/>
    <property type="match status" value="1"/>
</dbReference>
<evidence type="ECO:0000256" key="2">
    <source>
        <dbReference type="ARBA" id="ARBA00004273"/>
    </source>
</evidence>
<evidence type="ECO:0000256" key="4">
    <source>
        <dbReference type="ARBA" id="ARBA00005005"/>
    </source>
</evidence>
<dbReference type="Gene3D" id="3.40.47.10">
    <property type="match status" value="1"/>
</dbReference>
<evidence type="ECO:0000256" key="28">
    <source>
        <dbReference type="ARBA" id="ARBA00049270"/>
    </source>
</evidence>
<evidence type="ECO:0000256" key="9">
    <source>
        <dbReference type="ARBA" id="ARBA00022824"/>
    </source>
</evidence>
<keyword evidence="6 31" id="KW-0808">Transferase</keyword>
<evidence type="ECO:0000256" key="8">
    <source>
        <dbReference type="ARBA" id="ARBA00022792"/>
    </source>
</evidence>
<evidence type="ECO:0000256" key="5">
    <source>
        <dbReference type="ARBA" id="ARBA00010982"/>
    </source>
</evidence>
<dbReference type="GeneTree" id="ENSGT01030000234626"/>
<evidence type="ECO:0000256" key="18">
    <source>
        <dbReference type="ARBA" id="ARBA00024073"/>
    </source>
</evidence>
<keyword evidence="13" id="KW-0443">Lipid metabolism</keyword>
<evidence type="ECO:0000256" key="14">
    <source>
        <dbReference type="ARBA" id="ARBA00023128"/>
    </source>
</evidence>
<dbReference type="InterPro" id="IPR020613">
    <property type="entry name" value="Thiolase_CS"/>
</dbReference>
<keyword evidence="8" id="KW-0999">Mitochondrion inner membrane</keyword>
<dbReference type="SUPFAM" id="SSF53901">
    <property type="entry name" value="Thiolase-like"/>
    <property type="match status" value="2"/>
</dbReference>
<comment type="catalytic activity">
    <reaction evidence="25">
        <text>decanoyl-CoA + acetyl-CoA = 3-oxododecanoyl-CoA + CoA</text>
        <dbReference type="Rhea" id="RHEA:31183"/>
        <dbReference type="ChEBI" id="CHEBI:57287"/>
        <dbReference type="ChEBI" id="CHEBI:57288"/>
        <dbReference type="ChEBI" id="CHEBI:61430"/>
        <dbReference type="ChEBI" id="CHEBI:62615"/>
    </reaction>
    <physiologicalReaction direction="right-to-left" evidence="25">
        <dbReference type="Rhea" id="RHEA:31185"/>
    </physiologicalReaction>
</comment>
<evidence type="ECO:0000256" key="31">
    <source>
        <dbReference type="RuleBase" id="RU003557"/>
    </source>
</evidence>
<evidence type="ECO:0000256" key="20">
    <source>
        <dbReference type="ARBA" id="ARBA00043259"/>
    </source>
</evidence>
<dbReference type="GO" id="GO:0003988">
    <property type="term" value="F:acetyl-CoA C-acyltransferase activity"/>
    <property type="evidence" value="ECO:0007669"/>
    <property type="project" value="UniProtKB-EC"/>
</dbReference>
<evidence type="ECO:0000256" key="11">
    <source>
        <dbReference type="ARBA" id="ARBA00022946"/>
    </source>
</evidence>
<comment type="catalytic activity">
    <reaction evidence="27">
        <text>an acyl-CoA + acetyl-CoA = a 3-oxoacyl-CoA + CoA</text>
        <dbReference type="Rhea" id="RHEA:21564"/>
        <dbReference type="ChEBI" id="CHEBI:57287"/>
        <dbReference type="ChEBI" id="CHEBI:57288"/>
        <dbReference type="ChEBI" id="CHEBI:58342"/>
        <dbReference type="ChEBI" id="CHEBI:90726"/>
        <dbReference type="EC" id="2.3.1.16"/>
    </reaction>
    <physiologicalReaction direction="right-to-left" evidence="27">
        <dbReference type="Rhea" id="RHEA:21566"/>
    </physiologicalReaction>
</comment>
<evidence type="ECO:0000256" key="3">
    <source>
        <dbReference type="ARBA" id="ARBA00004294"/>
    </source>
</evidence>
<evidence type="ECO:0000259" key="32">
    <source>
        <dbReference type="Pfam" id="PF00108"/>
    </source>
</evidence>
<evidence type="ECO:0000256" key="19">
    <source>
        <dbReference type="ARBA" id="ARBA00039414"/>
    </source>
</evidence>
<dbReference type="EC" id="2.3.1.16" evidence="18"/>
<organism evidence="34 35">
    <name type="scientific">Cyprinus carpio carpio</name>
    <dbReference type="NCBI Taxonomy" id="630221"/>
    <lineage>
        <taxon>Eukaryota</taxon>
        <taxon>Metazoa</taxon>
        <taxon>Chordata</taxon>
        <taxon>Craniata</taxon>
        <taxon>Vertebrata</taxon>
        <taxon>Euteleostomi</taxon>
        <taxon>Actinopterygii</taxon>
        <taxon>Neopterygii</taxon>
        <taxon>Teleostei</taxon>
        <taxon>Ostariophysi</taxon>
        <taxon>Cypriniformes</taxon>
        <taxon>Cyprinidae</taxon>
        <taxon>Cyprininae</taxon>
        <taxon>Cyprinus</taxon>
    </lineage>
</organism>
<dbReference type="PANTHER" id="PTHR18919">
    <property type="entry name" value="ACETYL-COA C-ACYLTRANSFERASE"/>
    <property type="match status" value="1"/>
</dbReference>
<dbReference type="PROSITE" id="PS00099">
    <property type="entry name" value="THIOLASE_3"/>
    <property type="match status" value="1"/>
</dbReference>
<dbReference type="GO" id="GO:0005783">
    <property type="term" value="C:endoplasmic reticulum"/>
    <property type="evidence" value="ECO:0007669"/>
    <property type="project" value="UniProtKB-SubCell"/>
</dbReference>
<evidence type="ECO:0000256" key="23">
    <source>
        <dbReference type="ARBA" id="ARBA00047485"/>
    </source>
</evidence>
<comment type="catalytic activity">
    <reaction evidence="26">
        <text>butanoyl-CoA + acetyl-CoA = 3-oxohexanoyl-CoA + CoA</text>
        <dbReference type="Rhea" id="RHEA:31111"/>
        <dbReference type="ChEBI" id="CHEBI:57287"/>
        <dbReference type="ChEBI" id="CHEBI:57288"/>
        <dbReference type="ChEBI" id="CHEBI:57371"/>
        <dbReference type="ChEBI" id="CHEBI:62418"/>
    </reaction>
    <physiologicalReaction direction="right-to-left" evidence="26">
        <dbReference type="Rhea" id="RHEA:31113"/>
    </physiologicalReaction>
</comment>
<keyword evidence="35" id="KW-1185">Reference proteome</keyword>
<keyword evidence="11" id="KW-0809">Transit peptide</keyword>
<keyword evidence="10" id="KW-0276">Fatty acid metabolism</keyword>
<comment type="catalytic activity">
    <reaction evidence="23">
        <text>tetradecanoyl-CoA + acetyl-CoA = 3-oxohexadecanoyl-CoA + CoA</text>
        <dbReference type="Rhea" id="RHEA:18161"/>
        <dbReference type="ChEBI" id="CHEBI:57287"/>
        <dbReference type="ChEBI" id="CHEBI:57288"/>
        <dbReference type="ChEBI" id="CHEBI:57349"/>
        <dbReference type="ChEBI" id="CHEBI:57385"/>
        <dbReference type="EC" id="2.3.1.155"/>
    </reaction>
    <physiologicalReaction direction="right-to-left" evidence="23">
        <dbReference type="Rhea" id="RHEA:18163"/>
    </physiologicalReaction>
</comment>
<evidence type="ECO:0000256" key="26">
    <source>
        <dbReference type="ARBA" id="ARBA00048553"/>
    </source>
</evidence>
<dbReference type="AlphaFoldDB" id="A0A9J8A6Y5"/>
<dbReference type="GO" id="GO:0006635">
    <property type="term" value="P:fatty acid beta-oxidation"/>
    <property type="evidence" value="ECO:0007669"/>
    <property type="project" value="TreeGrafter"/>
</dbReference>
<evidence type="ECO:0000256" key="24">
    <source>
        <dbReference type="ARBA" id="ARBA00048001"/>
    </source>
</evidence>
<dbReference type="InterPro" id="IPR016039">
    <property type="entry name" value="Thiolase-like"/>
</dbReference>
<dbReference type="InterPro" id="IPR020615">
    <property type="entry name" value="Thiolase_acyl_enz_int_AS"/>
</dbReference>
<evidence type="ECO:0000259" key="33">
    <source>
        <dbReference type="Pfam" id="PF02803"/>
    </source>
</evidence>
<evidence type="ECO:0000256" key="27">
    <source>
        <dbReference type="ARBA" id="ARBA00049178"/>
    </source>
</evidence>
<dbReference type="Pfam" id="PF02803">
    <property type="entry name" value="Thiolase_C"/>
    <property type="match status" value="1"/>
</dbReference>
<comment type="subcellular location">
    <subcellularLocation>
        <location evidence="1">Endoplasmic reticulum</location>
    </subcellularLocation>
    <subcellularLocation>
        <location evidence="2">Mitochondrion inner membrane</location>
    </subcellularLocation>
    <subcellularLocation>
        <location evidence="3">Mitochondrion outer membrane</location>
    </subcellularLocation>
</comment>
<evidence type="ECO:0000256" key="30">
    <source>
        <dbReference type="PIRSR" id="PIRSR000429-1"/>
    </source>
</evidence>
<dbReference type="GO" id="GO:0005741">
    <property type="term" value="C:mitochondrial outer membrane"/>
    <property type="evidence" value="ECO:0007669"/>
    <property type="project" value="UniProtKB-SubCell"/>
</dbReference>
<keyword evidence="7" id="KW-1000">Mitochondrion outer membrane</keyword>
<dbReference type="GO" id="GO:0050633">
    <property type="term" value="F:acetyl-CoA C-myristoyltransferase activity"/>
    <property type="evidence" value="ECO:0007669"/>
    <property type="project" value="UniProtKB-EC"/>
</dbReference>
<feature type="active site" description="Proton acceptor" evidence="30">
    <location>
        <position position="439"/>
    </location>
</feature>
<evidence type="ECO:0000256" key="15">
    <source>
        <dbReference type="ARBA" id="ARBA00023136"/>
    </source>
</evidence>
<comment type="catalytic activity">
    <reaction evidence="29">
        <text>octanoyl-CoA + acetyl-CoA = 3-oxodecanoyl-CoA + CoA</text>
        <dbReference type="Rhea" id="RHEA:31087"/>
        <dbReference type="ChEBI" id="CHEBI:57287"/>
        <dbReference type="ChEBI" id="CHEBI:57288"/>
        <dbReference type="ChEBI" id="CHEBI:57386"/>
        <dbReference type="ChEBI" id="CHEBI:62548"/>
    </reaction>
    <physiologicalReaction direction="right-to-left" evidence="29">
        <dbReference type="Rhea" id="RHEA:31089"/>
    </physiologicalReaction>
</comment>
<accession>A0A9J8A6Y5</accession>
<evidence type="ECO:0000256" key="12">
    <source>
        <dbReference type="ARBA" id="ARBA00022990"/>
    </source>
</evidence>
<dbReference type="EC" id="2.3.1.155" evidence="17"/>
<evidence type="ECO:0000313" key="34">
    <source>
        <dbReference type="Ensembl" id="ENSCCRP00000139733.1"/>
    </source>
</evidence>
<comment type="catalytic activity">
    <reaction evidence="24">
        <text>hexanoyl-CoA + acetyl-CoA = 3-oxooctanoyl-CoA + CoA</text>
        <dbReference type="Rhea" id="RHEA:31203"/>
        <dbReference type="ChEBI" id="CHEBI:57287"/>
        <dbReference type="ChEBI" id="CHEBI:57288"/>
        <dbReference type="ChEBI" id="CHEBI:62619"/>
        <dbReference type="ChEBI" id="CHEBI:62620"/>
    </reaction>
    <physiologicalReaction direction="right-to-left" evidence="24">
        <dbReference type="Rhea" id="RHEA:31205"/>
    </physiologicalReaction>
</comment>
<reference evidence="34" key="2">
    <citation type="submission" date="2025-09" db="UniProtKB">
        <authorList>
            <consortium name="Ensembl"/>
        </authorList>
    </citation>
    <scope>IDENTIFICATION</scope>
</reference>
<dbReference type="GO" id="GO:0016507">
    <property type="term" value="C:mitochondrial fatty acid beta-oxidation multienzyme complex"/>
    <property type="evidence" value="ECO:0007669"/>
    <property type="project" value="UniProtKB-ARBA"/>
</dbReference>
<evidence type="ECO:0000256" key="22">
    <source>
        <dbReference type="ARBA" id="ARBA00046418"/>
    </source>
</evidence>
<dbReference type="InterPro" id="IPR020617">
    <property type="entry name" value="Thiolase_C"/>
</dbReference>
<dbReference type="InterPro" id="IPR020616">
    <property type="entry name" value="Thiolase_N"/>
</dbReference>
<dbReference type="PANTHER" id="PTHR18919:SF153">
    <property type="entry name" value="TRIFUNCTIONAL ENZYME SUBUNIT BETA, MITOCHONDRIAL"/>
    <property type="match status" value="1"/>
</dbReference>
<comment type="function">
    <text evidence="21">Mitochondrial trifunctional enzyme catalyzes the last three of the four reactions of the mitochondrial beta-oxidation pathway. The mitochondrial beta-oxidation pathway is the major energy-producing process in tissues and is performed through four consecutive reactions breaking down fatty acids into acetyl-CoA. Among the enzymes involved in this pathway, the trifunctional enzyme exhibits specificity for long-chain fatty acids. Mitochondrial trifunctional enzyme is a heterotetrameric complex composed of two proteins, the trifunctional enzyme subunit alpha/HADHA carries the 2,3-enoyl-CoA hydratase and the 3-hydroxyacyl-CoA dehydrogenase activities, while the trifunctional enzyme subunit beta/HADHB described here bears the 3-ketoacyl-CoA thiolase activity.</text>
</comment>
<evidence type="ECO:0000256" key="17">
    <source>
        <dbReference type="ARBA" id="ARBA00024058"/>
    </source>
</evidence>
<dbReference type="Proteomes" id="UP001108240">
    <property type="component" value="Unplaced"/>
</dbReference>
<dbReference type="NCBIfam" id="TIGR01930">
    <property type="entry name" value="AcCoA-C-Actrans"/>
    <property type="match status" value="1"/>
</dbReference>